<accession>A0A7X6DPE9</accession>
<reference evidence="4 5" key="1">
    <citation type="journal article" date="2020" name="Nature">
        <title>Bacterial chemolithoautotrophy via manganese oxidation.</title>
        <authorList>
            <person name="Yu H."/>
            <person name="Leadbetter J.R."/>
        </authorList>
    </citation>
    <scope>NUCLEOTIDE SEQUENCE [LARGE SCALE GENOMIC DNA]</scope>
    <source>
        <strain evidence="4 5">Mn-1</strain>
    </source>
</reference>
<evidence type="ECO:0000313" key="5">
    <source>
        <dbReference type="Proteomes" id="UP000534783"/>
    </source>
</evidence>
<dbReference type="Gene3D" id="3.40.50.300">
    <property type="entry name" value="P-loop containing nucleotide triphosphate hydrolases"/>
    <property type="match status" value="1"/>
</dbReference>
<keyword evidence="5" id="KW-1185">Reference proteome</keyword>
<dbReference type="GO" id="GO:0005524">
    <property type="term" value="F:ATP binding"/>
    <property type="evidence" value="ECO:0007669"/>
    <property type="project" value="UniProtKB-KW"/>
</dbReference>
<organism evidence="4 5">
    <name type="scientific">Candidatus Manganitrophus noduliformans</name>
    <dbReference type="NCBI Taxonomy" id="2606439"/>
    <lineage>
        <taxon>Bacteria</taxon>
        <taxon>Pseudomonadati</taxon>
        <taxon>Nitrospirota</taxon>
        <taxon>Nitrospiria</taxon>
        <taxon>Candidatus Troglogloeales</taxon>
        <taxon>Candidatus Manganitrophaceae</taxon>
        <taxon>Candidatus Manganitrophus</taxon>
    </lineage>
</organism>
<gene>
    <name evidence="4" type="ORF">MNODULE_07880</name>
</gene>
<name>A0A7X6DPE9_9BACT</name>
<evidence type="ECO:0000256" key="1">
    <source>
        <dbReference type="ARBA" id="ARBA00022741"/>
    </source>
</evidence>
<evidence type="ECO:0000313" key="4">
    <source>
        <dbReference type="EMBL" id="NKE70653.1"/>
    </source>
</evidence>
<feature type="domain" description="CobQ/CobB/MinD/ParA nucleotide binding" evidence="3">
    <location>
        <begin position="63"/>
        <end position="240"/>
    </location>
</feature>
<dbReference type="InterPro" id="IPR002586">
    <property type="entry name" value="CobQ/CobB/MinD/ParA_Nub-bd_dom"/>
</dbReference>
<dbReference type="CDD" id="cd05387">
    <property type="entry name" value="BY-kinase"/>
    <property type="match status" value="1"/>
</dbReference>
<proteinExistence type="predicted"/>
<comment type="caution">
    <text evidence="4">The sequence shown here is derived from an EMBL/GenBank/DDBJ whole genome shotgun (WGS) entry which is preliminary data.</text>
</comment>
<dbReference type="InterPro" id="IPR027417">
    <property type="entry name" value="P-loop_NTPase"/>
</dbReference>
<protein>
    <submittedName>
        <fullName evidence="4">CpsD/CapB family tyrosine-protein kinase</fullName>
    </submittedName>
</protein>
<keyword evidence="4" id="KW-0808">Transferase</keyword>
<sequence>MRRRSASKRGEESEMRGKSFGSARFDEHLVVLTDPKSIAAEQYRVLRSRMEHLSQEKGARTFIVTSPVVGEGKSMTTANLAISLSQSRDRRVALVDCDLRRPTLHRLFGMRMREGFIDVLEERTPLETALVPIEHPLLPPGALSFLPAGKANAASPEWLGSSKTDKLITLLSERFDLVLFDTPPILPLADAAVLGGKVDGALLVLRAGRTSTETLSLAMQSVDLQNWVGVILNGVDFERSSQYGGIYATYQKTYSAHAIEGRGEIND</sequence>
<dbReference type="InterPro" id="IPR050445">
    <property type="entry name" value="Bact_polysacc_biosynth/exp"/>
</dbReference>
<dbReference type="SUPFAM" id="SSF52540">
    <property type="entry name" value="P-loop containing nucleoside triphosphate hydrolases"/>
    <property type="match status" value="1"/>
</dbReference>
<evidence type="ECO:0000259" key="3">
    <source>
        <dbReference type="Pfam" id="PF01656"/>
    </source>
</evidence>
<dbReference type="EMBL" id="VTOW01000001">
    <property type="protein sequence ID" value="NKE70653.1"/>
    <property type="molecule type" value="Genomic_DNA"/>
</dbReference>
<dbReference type="Proteomes" id="UP000534783">
    <property type="component" value="Unassembled WGS sequence"/>
</dbReference>
<dbReference type="GO" id="GO:0016301">
    <property type="term" value="F:kinase activity"/>
    <property type="evidence" value="ECO:0007669"/>
    <property type="project" value="UniProtKB-KW"/>
</dbReference>
<dbReference type="PANTHER" id="PTHR32309:SF31">
    <property type="entry name" value="CAPSULAR EXOPOLYSACCHARIDE FAMILY"/>
    <property type="match status" value="1"/>
</dbReference>
<keyword evidence="2" id="KW-0067">ATP-binding</keyword>
<dbReference type="PANTHER" id="PTHR32309">
    <property type="entry name" value="TYROSINE-PROTEIN KINASE"/>
    <property type="match status" value="1"/>
</dbReference>
<dbReference type="NCBIfam" id="TIGR01007">
    <property type="entry name" value="eps_fam"/>
    <property type="match status" value="1"/>
</dbReference>
<dbReference type="InterPro" id="IPR005702">
    <property type="entry name" value="Wzc-like_C"/>
</dbReference>
<keyword evidence="1" id="KW-0547">Nucleotide-binding</keyword>
<keyword evidence="4" id="KW-0418">Kinase</keyword>
<dbReference type="AlphaFoldDB" id="A0A7X6DPE9"/>
<evidence type="ECO:0000256" key="2">
    <source>
        <dbReference type="ARBA" id="ARBA00022840"/>
    </source>
</evidence>
<dbReference type="Pfam" id="PF01656">
    <property type="entry name" value="CbiA"/>
    <property type="match status" value="1"/>
</dbReference>